<dbReference type="AlphaFoldDB" id="A0A1U8ADE5"/>
<dbReference type="KEGG" id="nnu:104599103"/>
<keyword evidence="13" id="KW-1185">Reference proteome</keyword>
<dbReference type="FunFam" id="1.10.510.10:FF:000142">
    <property type="entry name" value="Octicosapeptide/phox/Bem1p domain kinase superfamily protein"/>
    <property type="match status" value="1"/>
</dbReference>
<dbReference type="InterPro" id="IPR011009">
    <property type="entry name" value="Kinase-like_dom_sf"/>
</dbReference>
<dbReference type="GO" id="GO:0004674">
    <property type="term" value="F:protein serine/threonine kinase activity"/>
    <property type="evidence" value="ECO:0007669"/>
    <property type="project" value="UniProtKB-KW"/>
</dbReference>
<dbReference type="InterPro" id="IPR017441">
    <property type="entry name" value="Protein_kinase_ATP_BS"/>
</dbReference>
<accession>A0A1U8ADE5</accession>
<evidence type="ECO:0000256" key="3">
    <source>
        <dbReference type="ARBA" id="ARBA00022527"/>
    </source>
</evidence>
<dbReference type="GO" id="GO:0010928">
    <property type="term" value="P:regulation of auxin mediated signaling pathway"/>
    <property type="evidence" value="ECO:0007669"/>
    <property type="project" value="UniProtKB-ARBA"/>
</dbReference>
<evidence type="ECO:0000256" key="9">
    <source>
        <dbReference type="ARBA" id="ARBA00023294"/>
    </source>
</evidence>
<feature type="compositionally biased region" description="Polar residues" evidence="11">
    <location>
        <begin position="391"/>
        <end position="405"/>
    </location>
</feature>
<dbReference type="Gene3D" id="1.10.510.10">
    <property type="entry name" value="Transferase(Phosphotransferase) domain 1"/>
    <property type="match status" value="1"/>
</dbReference>
<dbReference type="GO" id="GO:0004672">
    <property type="term" value="F:protein kinase activity"/>
    <property type="evidence" value="ECO:0000318"/>
    <property type="project" value="GO_Central"/>
</dbReference>
<dbReference type="Pfam" id="PF07714">
    <property type="entry name" value="PK_Tyr_Ser-Thr"/>
    <property type="match status" value="1"/>
</dbReference>
<dbReference type="Proteomes" id="UP000189703">
    <property type="component" value="Unplaced"/>
</dbReference>
<dbReference type="Gene3D" id="3.10.20.90">
    <property type="entry name" value="Phosphatidylinositol 3-kinase Catalytic Subunit, Chain A, domain 1"/>
    <property type="match status" value="1"/>
</dbReference>
<feature type="region of interest" description="Disordered" evidence="11">
    <location>
        <begin position="734"/>
        <end position="773"/>
    </location>
</feature>
<dbReference type="RefSeq" id="XP_010259777.1">
    <property type="nucleotide sequence ID" value="XM_010261475.2"/>
</dbReference>
<dbReference type="PROSITE" id="PS50011">
    <property type="entry name" value="PROTEIN_KINASE_DOM"/>
    <property type="match status" value="1"/>
</dbReference>
<dbReference type="GO" id="GO:0005737">
    <property type="term" value="C:cytoplasm"/>
    <property type="evidence" value="ECO:0000318"/>
    <property type="project" value="GO_Central"/>
</dbReference>
<dbReference type="FunCoup" id="A0A1U8ADE5">
    <property type="interactions" value="1405"/>
</dbReference>
<dbReference type="InterPro" id="IPR050167">
    <property type="entry name" value="Ser_Thr_protein_kinase"/>
</dbReference>
<dbReference type="InterPro" id="IPR008271">
    <property type="entry name" value="Ser/Thr_kinase_AS"/>
</dbReference>
<reference evidence="14" key="1">
    <citation type="submission" date="2025-08" db="UniProtKB">
        <authorList>
            <consortium name="RefSeq"/>
        </authorList>
    </citation>
    <scope>IDENTIFICATION</scope>
</reference>
<evidence type="ECO:0000256" key="5">
    <source>
        <dbReference type="ARBA" id="ARBA00022679"/>
    </source>
</evidence>
<dbReference type="SUPFAM" id="SSF56112">
    <property type="entry name" value="Protein kinase-like (PK-like)"/>
    <property type="match status" value="1"/>
</dbReference>
<name>A0A1U8ADE5_NELNU</name>
<dbReference type="SUPFAM" id="SSF54277">
    <property type="entry name" value="CAD &amp; PB1 domains"/>
    <property type="match status" value="1"/>
</dbReference>
<keyword evidence="6 10" id="KW-0547">Nucleotide-binding</keyword>
<dbReference type="GO" id="GO:0009734">
    <property type="term" value="P:auxin-activated signaling pathway"/>
    <property type="evidence" value="ECO:0007669"/>
    <property type="project" value="UniProtKB-KW"/>
</dbReference>
<protein>
    <submittedName>
        <fullName evidence="14">Uncharacterized protein LOC104599103 isoform X1</fullName>
    </submittedName>
</protein>
<evidence type="ECO:0000256" key="2">
    <source>
        <dbReference type="ARBA" id="ARBA00022490"/>
    </source>
</evidence>
<dbReference type="eggNOG" id="KOG0192">
    <property type="taxonomic scope" value="Eukaryota"/>
</dbReference>
<feature type="domain" description="Protein kinase" evidence="12">
    <location>
        <begin position="896"/>
        <end position="1166"/>
    </location>
</feature>
<sequence length="1169" mass="129837">MILMCNQGTDYLRRSSSQSDNFFDQQQHQQQYQAVYRMESPAAAPPQIPSSNEETPRVKFLCSFAGSILPRPQDGKLRYVGGETRIVSLPRDITYEELMVKMRELFEGAALLKYQQPDEDLDALVSVVNDDDVTNMMEEYDKLGSGDGFTRLRIFLFSHPDQDASSHFDTDERETERRYVDALNSLNDASDFRKQQQQQSDSPMMGPAMAEQFFNSISLEPGIHNQRNCDIPLPQYNLHLKIPHLGSGPHQQPHSQRYSEMEGWNPAYYSPSHHGPHDPRPMSEFPTSPSSSRYRMTFGELPDKSLDRMSEMNHQPPYDHQATFVDNVVWLPPGAMTGEKAGFPGNLSHTHNFYEGNNICEHCRMAFQRSQTSPDSARYTDPRWKHGGQSHLEQPNPGNGFHQFSNPCTECGPSRENYILNTDAKLDHGIFPKEKNEARSFYNEVHSHERGWVLHHQLNHRGDEPRTHLSGAGTISEHYVVDGTGMSFPLGHGTCCDGHHVPSSNCINHEDPRYIRPGPELGNDGFHDRAMGTGLHIHVPAQEDRGVCYGNFAPAYGTEGHYQVAHGPGGPGHGLWRKVQNPLHGTSSYETSNLLPQVNGTVNSGFLRSPQEGSPRYRVGMDNPNPWAGPSQKVLGFDGSAAPEYFHGYARRVNSNIIGQENQTSFGPDPSRSPTDMLDFANPTESVPRVPSSYSAVDDKVAASTTTSNIVGPRNDTDAIGATMEDKNMLREVSKPNHAEHSQVSNLHTVSYPEKNGDSGQKNDESGVDSNCLKSAEKGGNTIKLGGTDVHDACEDGELSTRRLSFLPELIASVKKAALEGAEEVKARAQGNAGEDVLPHSTTNEAAFPELEATNTHVDVEVDSDSDHQNISKIEPTKAEEEALAKGLQTIKNDDLEEIRELGSGTYGAVYHGKWKGSDVAIKRIKASCFAGKPSERERLIADFWKEALILSSLHHPNVVSFYGIVRDGPDGSLATVTEFMVNGSLKQFLQKKDRTIDRRKRLIIAMDAAFGMEYLHGKNIVHFDLKCENLLVNMRDPQRPVCKIGDLGLSKVRQHTLVSGGVRGTLPWMAPELLSGKSNMVTEKIDVYSFGIVMWELLTGEEPYADMHCASIIGGIVNNSLRPQIPTWCDPEWKSLMASCWASDPGERPSFSQISQKLRKMSAAVNVK</sequence>
<proteinExistence type="predicted"/>
<feature type="region of interest" description="Disordered" evidence="11">
    <location>
        <begin position="272"/>
        <end position="294"/>
    </location>
</feature>
<dbReference type="InterPro" id="IPR000270">
    <property type="entry name" value="PB1_dom"/>
</dbReference>
<evidence type="ECO:0000313" key="14">
    <source>
        <dbReference type="RefSeq" id="XP_010259777.1"/>
    </source>
</evidence>
<evidence type="ECO:0000256" key="11">
    <source>
        <dbReference type="SAM" id="MobiDB-lite"/>
    </source>
</evidence>
<keyword evidence="4" id="KW-0597">Phosphoprotein</keyword>
<dbReference type="FunFam" id="3.30.200.20:FF:000081">
    <property type="entry name" value="Octicosapeptide/phox/Bem1p domain kinase superfamily protein"/>
    <property type="match status" value="1"/>
</dbReference>
<evidence type="ECO:0000256" key="6">
    <source>
        <dbReference type="ARBA" id="ARBA00022741"/>
    </source>
</evidence>
<dbReference type="CDD" id="cd13999">
    <property type="entry name" value="STKc_MAP3K-like"/>
    <property type="match status" value="1"/>
</dbReference>
<dbReference type="PANTHER" id="PTHR23257">
    <property type="entry name" value="SERINE-THREONINE PROTEIN KINASE"/>
    <property type="match status" value="1"/>
</dbReference>
<dbReference type="InParanoid" id="A0A1U8ADE5"/>
<comment type="subcellular location">
    <subcellularLocation>
        <location evidence="1">Cytoplasm</location>
    </subcellularLocation>
</comment>
<feature type="region of interest" description="Disordered" evidence="11">
    <location>
        <begin position="186"/>
        <end position="206"/>
    </location>
</feature>
<evidence type="ECO:0000256" key="7">
    <source>
        <dbReference type="ARBA" id="ARBA00022777"/>
    </source>
</evidence>
<dbReference type="Gene3D" id="3.30.200.20">
    <property type="entry name" value="Phosphorylase Kinase, domain 1"/>
    <property type="match status" value="1"/>
</dbReference>
<keyword evidence="5" id="KW-0808">Transferase</keyword>
<dbReference type="PROSITE" id="PS00108">
    <property type="entry name" value="PROTEIN_KINASE_ST"/>
    <property type="match status" value="1"/>
</dbReference>
<dbReference type="InterPro" id="IPR000719">
    <property type="entry name" value="Prot_kinase_dom"/>
</dbReference>
<dbReference type="InterPro" id="IPR001245">
    <property type="entry name" value="Ser-Thr/Tyr_kinase_cat_dom"/>
</dbReference>
<keyword evidence="9" id="KW-0927">Auxin signaling pathway</keyword>
<dbReference type="GO" id="GO:0005524">
    <property type="term" value="F:ATP binding"/>
    <property type="evidence" value="ECO:0007669"/>
    <property type="project" value="UniProtKB-UniRule"/>
</dbReference>
<keyword evidence="3" id="KW-0723">Serine/threonine-protein kinase</keyword>
<evidence type="ECO:0000313" key="13">
    <source>
        <dbReference type="Proteomes" id="UP000189703"/>
    </source>
</evidence>
<feature type="binding site" evidence="10">
    <location>
        <position position="933"/>
    </location>
    <ligand>
        <name>ATP</name>
        <dbReference type="ChEBI" id="CHEBI:30616"/>
    </ligand>
</feature>
<evidence type="ECO:0000256" key="8">
    <source>
        <dbReference type="ARBA" id="ARBA00022840"/>
    </source>
</evidence>
<evidence type="ECO:0000259" key="12">
    <source>
        <dbReference type="PROSITE" id="PS50011"/>
    </source>
</evidence>
<dbReference type="OMA" id="NWVPSEN"/>
<gene>
    <name evidence="14" type="primary">LOC104599103</name>
</gene>
<organism evidence="13 14">
    <name type="scientific">Nelumbo nucifera</name>
    <name type="common">Sacred lotus</name>
    <dbReference type="NCBI Taxonomy" id="4432"/>
    <lineage>
        <taxon>Eukaryota</taxon>
        <taxon>Viridiplantae</taxon>
        <taxon>Streptophyta</taxon>
        <taxon>Embryophyta</taxon>
        <taxon>Tracheophyta</taxon>
        <taxon>Spermatophyta</taxon>
        <taxon>Magnoliopsida</taxon>
        <taxon>Proteales</taxon>
        <taxon>Nelumbonaceae</taxon>
        <taxon>Nelumbo</taxon>
    </lineage>
</organism>
<feature type="compositionally biased region" description="Basic and acidic residues" evidence="11">
    <location>
        <begin position="755"/>
        <end position="765"/>
    </location>
</feature>
<dbReference type="SMART" id="SM00220">
    <property type="entry name" value="S_TKc"/>
    <property type="match status" value="1"/>
</dbReference>
<keyword evidence="7" id="KW-0418">Kinase</keyword>
<evidence type="ECO:0000256" key="10">
    <source>
        <dbReference type="PROSITE-ProRule" id="PRU10141"/>
    </source>
</evidence>
<feature type="compositionally biased region" description="Polar residues" evidence="11">
    <location>
        <begin position="285"/>
        <end position="294"/>
    </location>
</feature>
<feature type="region of interest" description="Disordered" evidence="11">
    <location>
        <begin position="371"/>
        <end position="405"/>
    </location>
</feature>
<dbReference type="OrthoDB" id="4062651at2759"/>
<dbReference type="GO" id="GO:0007165">
    <property type="term" value="P:signal transduction"/>
    <property type="evidence" value="ECO:0000318"/>
    <property type="project" value="GO_Central"/>
</dbReference>
<dbReference type="PANTHER" id="PTHR23257:SF703">
    <property type="entry name" value="KINASE SUPERFAMILY WITH OCTICOSAPEPTIDE_PHOX_BEM1P DOMAIN-CONTAINING PROTEIN"/>
    <property type="match status" value="1"/>
</dbReference>
<keyword evidence="8 10" id="KW-0067">ATP-binding</keyword>
<evidence type="ECO:0000256" key="1">
    <source>
        <dbReference type="ARBA" id="ARBA00004496"/>
    </source>
</evidence>
<dbReference type="PROSITE" id="PS00107">
    <property type="entry name" value="PROTEIN_KINASE_ATP"/>
    <property type="match status" value="1"/>
</dbReference>
<dbReference type="CDD" id="cd06410">
    <property type="entry name" value="PB1_UP2"/>
    <property type="match status" value="1"/>
</dbReference>
<dbReference type="FunFam" id="3.10.20.90:FF:000058">
    <property type="entry name" value="Octicosapeptide/phox/Bem1p domain kinase superfamily protein"/>
    <property type="match status" value="1"/>
</dbReference>
<dbReference type="STRING" id="4432.A0A1U8ADE5"/>
<dbReference type="Pfam" id="PF00564">
    <property type="entry name" value="PB1"/>
    <property type="match status" value="1"/>
</dbReference>
<dbReference type="GeneID" id="104599103"/>
<evidence type="ECO:0000256" key="4">
    <source>
        <dbReference type="ARBA" id="ARBA00022553"/>
    </source>
</evidence>
<keyword evidence="2" id="KW-0963">Cytoplasm</keyword>
<dbReference type="PRINTS" id="PR00109">
    <property type="entry name" value="TYRKINASE"/>
</dbReference>
<dbReference type="SMART" id="SM00666">
    <property type="entry name" value="PB1"/>
    <property type="match status" value="1"/>
</dbReference>